<feature type="region of interest" description="Disordered" evidence="1">
    <location>
        <begin position="1"/>
        <end position="22"/>
    </location>
</feature>
<evidence type="ECO:0000313" key="3">
    <source>
        <dbReference type="Proteomes" id="UP000075714"/>
    </source>
</evidence>
<protein>
    <submittedName>
        <fullName evidence="2">Uncharacterized protein</fullName>
    </submittedName>
</protein>
<dbReference type="AlphaFoldDB" id="A0A150GW49"/>
<evidence type="ECO:0000256" key="1">
    <source>
        <dbReference type="SAM" id="MobiDB-lite"/>
    </source>
</evidence>
<comment type="caution">
    <text evidence="2">The sequence shown here is derived from an EMBL/GenBank/DDBJ whole genome shotgun (WGS) entry which is preliminary data.</text>
</comment>
<proteinExistence type="predicted"/>
<keyword evidence="3" id="KW-1185">Reference proteome</keyword>
<sequence>MVISGALAPDSGADGSAGGEAAAQPRRDLWLLEASCYDPDGSDATALSAGGGPTSRPPWQAQVWLPVMPEGDLGAAAKAAGAEDDGWAVGAAGVTQGEDGMEVWLLLLGGKQGASQPSVVRAVSPPGGCLSLRPSCSRLSFSYDNSSACWPGGSPLASVRVASANADAPLQPLRSGLTAGGVGFLVQAPDGVPLLFRPRNNSPSGSYSIELRVMYNGLNRKRRCATLPPTADCDVATANGSTPVTFSAFPLRASQLAPVSYVVVVNTSYYYGQFAAPLPSPLDSAAGGPSANAGAIGGLVTLLPGGAAGSVSYAVDLPSPVPPAPPPDGRISVNVTVSFRSALGYSPLHLPNNRRWVASFYRMPTATSIDSLPSLNITDAYSAAAKVFPRRITPGTYSIEVTDSLLPDIIIYEATRTIDAGPAASVTLDVAMASLTFRVYFSRLVVSPGAGFTVGATSLFVSLYTLDQGSMGSALGGGGGLLGGALSTVDAAWDSEMTDSGIATFSLIPGINYFAILAYPSMVLKGPIAVASPSLSGGGGGAAVKDVELTQTLLCGAGTTTIINLQRGRFPADGVGTIVYGPGTVCTWVIITGQPLMTLTINTTGMVPGDTLSVITDSGSTTRLPSQLDAGNVMSIRIATSK</sequence>
<dbReference type="STRING" id="33097.A0A150GW49"/>
<evidence type="ECO:0000313" key="2">
    <source>
        <dbReference type="EMBL" id="KXZ53590.1"/>
    </source>
</evidence>
<dbReference type="Proteomes" id="UP000075714">
    <property type="component" value="Unassembled WGS sequence"/>
</dbReference>
<dbReference type="EMBL" id="LSYV01000007">
    <property type="protein sequence ID" value="KXZ53590.1"/>
    <property type="molecule type" value="Genomic_DNA"/>
</dbReference>
<accession>A0A150GW49</accession>
<dbReference type="OrthoDB" id="548632at2759"/>
<gene>
    <name evidence="2" type="ORF">GPECTOR_6g507</name>
</gene>
<reference evidence="3" key="1">
    <citation type="journal article" date="2016" name="Nat. Commun.">
        <title>The Gonium pectorale genome demonstrates co-option of cell cycle regulation during the evolution of multicellularity.</title>
        <authorList>
            <person name="Hanschen E.R."/>
            <person name="Marriage T.N."/>
            <person name="Ferris P.J."/>
            <person name="Hamaji T."/>
            <person name="Toyoda A."/>
            <person name="Fujiyama A."/>
            <person name="Neme R."/>
            <person name="Noguchi H."/>
            <person name="Minakuchi Y."/>
            <person name="Suzuki M."/>
            <person name="Kawai-Toyooka H."/>
            <person name="Smith D.R."/>
            <person name="Sparks H."/>
            <person name="Anderson J."/>
            <person name="Bakaric R."/>
            <person name="Luria V."/>
            <person name="Karger A."/>
            <person name="Kirschner M.W."/>
            <person name="Durand P.M."/>
            <person name="Michod R.E."/>
            <person name="Nozaki H."/>
            <person name="Olson B.J."/>
        </authorList>
    </citation>
    <scope>NUCLEOTIDE SEQUENCE [LARGE SCALE GENOMIC DNA]</scope>
    <source>
        <strain evidence="3">NIES-2863</strain>
    </source>
</reference>
<organism evidence="2 3">
    <name type="scientific">Gonium pectorale</name>
    <name type="common">Green alga</name>
    <dbReference type="NCBI Taxonomy" id="33097"/>
    <lineage>
        <taxon>Eukaryota</taxon>
        <taxon>Viridiplantae</taxon>
        <taxon>Chlorophyta</taxon>
        <taxon>core chlorophytes</taxon>
        <taxon>Chlorophyceae</taxon>
        <taxon>CS clade</taxon>
        <taxon>Chlamydomonadales</taxon>
        <taxon>Volvocaceae</taxon>
        <taxon>Gonium</taxon>
    </lineage>
</organism>
<name>A0A150GW49_GONPE</name>